<feature type="compositionally biased region" description="Polar residues" evidence="1">
    <location>
        <begin position="105"/>
        <end position="115"/>
    </location>
</feature>
<dbReference type="AlphaFoldDB" id="A0A7W9LAL9"/>
<evidence type="ECO:0000313" key="2">
    <source>
        <dbReference type="EMBL" id="MBB5776800.1"/>
    </source>
</evidence>
<evidence type="ECO:0000313" key="3">
    <source>
        <dbReference type="Proteomes" id="UP000579153"/>
    </source>
</evidence>
<dbReference type="Proteomes" id="UP000579153">
    <property type="component" value="Unassembled WGS sequence"/>
</dbReference>
<comment type="caution">
    <text evidence="2">The sequence shown here is derived from an EMBL/GenBank/DDBJ whole genome shotgun (WGS) entry which is preliminary data.</text>
</comment>
<keyword evidence="3" id="KW-1185">Reference proteome</keyword>
<accession>A0A7W9LAL9</accession>
<organism evidence="2 3">
    <name type="scientific">Nonomuraea jabiensis</name>
    <dbReference type="NCBI Taxonomy" id="882448"/>
    <lineage>
        <taxon>Bacteria</taxon>
        <taxon>Bacillati</taxon>
        <taxon>Actinomycetota</taxon>
        <taxon>Actinomycetes</taxon>
        <taxon>Streptosporangiales</taxon>
        <taxon>Streptosporangiaceae</taxon>
        <taxon>Nonomuraea</taxon>
    </lineage>
</organism>
<dbReference type="EMBL" id="JACHMB010000001">
    <property type="protein sequence ID" value="MBB5776800.1"/>
    <property type="molecule type" value="Genomic_DNA"/>
</dbReference>
<sequence>MAPEQTGNSSEHNPLESMIDDLIRDILSESGQTTKARARGMDPMASLIESALSSTSRTASKASPMERLLLTQVLSSALADALAPALAEVLAPEIMKSLEHHLSPGPTSGMASTRSPAKGGTTSRRKT</sequence>
<evidence type="ECO:0000256" key="1">
    <source>
        <dbReference type="SAM" id="MobiDB-lite"/>
    </source>
</evidence>
<feature type="region of interest" description="Disordered" evidence="1">
    <location>
        <begin position="99"/>
        <end position="127"/>
    </location>
</feature>
<gene>
    <name evidence="2" type="ORF">HD596_003556</name>
</gene>
<dbReference type="RefSeq" id="WP_185070357.1">
    <property type="nucleotide sequence ID" value="NZ_JACHMB010000001.1"/>
</dbReference>
<protein>
    <submittedName>
        <fullName evidence="2">Uncharacterized protein</fullName>
    </submittedName>
</protein>
<proteinExistence type="predicted"/>
<name>A0A7W9LAL9_9ACTN</name>
<reference evidence="2 3" key="1">
    <citation type="submission" date="2020-08" db="EMBL/GenBank/DDBJ databases">
        <title>Sequencing the genomes of 1000 actinobacteria strains.</title>
        <authorList>
            <person name="Klenk H.-P."/>
        </authorList>
    </citation>
    <scope>NUCLEOTIDE SEQUENCE [LARGE SCALE GENOMIC DNA]</scope>
    <source>
        <strain evidence="2 3">DSM 45507</strain>
    </source>
</reference>